<evidence type="ECO:0000313" key="2">
    <source>
        <dbReference type="EMBL" id="OQM43044.1"/>
    </source>
</evidence>
<dbReference type="EMBL" id="NAEW01000002">
    <property type="protein sequence ID" value="OQM43044.1"/>
    <property type="molecule type" value="Genomic_DNA"/>
</dbReference>
<evidence type="ECO:0000313" key="1">
    <source>
        <dbReference type="EMBL" id="OLY68220.1"/>
    </source>
</evidence>
<keyword evidence="2" id="KW-0326">Glycosidase</keyword>
<evidence type="ECO:0000313" key="3">
    <source>
        <dbReference type="Proteomes" id="UP000185597"/>
    </source>
</evidence>
<dbReference type="GO" id="GO:0016798">
    <property type="term" value="F:hydrolase activity, acting on glycosyl bonds"/>
    <property type="evidence" value="ECO:0007669"/>
    <property type="project" value="UniProtKB-KW"/>
</dbReference>
<accession>A0A1R0FU74</accession>
<dbReference type="Proteomes" id="UP000185597">
    <property type="component" value="Unassembled WGS sequence"/>
</dbReference>
<sequence>MPVKKGRDFNEMLTLRQLEYESKAHRLNTVYAVGLHKKEN</sequence>
<dbReference type="Proteomes" id="UP000192573">
    <property type="component" value="Unassembled WGS sequence"/>
</dbReference>
<dbReference type="EMBL" id="MTCP01000007">
    <property type="protein sequence ID" value="OLY68220.1"/>
    <property type="molecule type" value="Genomic_DNA"/>
</dbReference>
<keyword evidence="2" id="KW-0378">Hydrolase</keyword>
<dbReference type="AlphaFoldDB" id="A0A1R0FU74"/>
<protein>
    <submittedName>
        <fullName evidence="2">DNA-3-methyladenine glycosidase</fullName>
    </submittedName>
</protein>
<reference evidence="2 4" key="2">
    <citation type="submission" date="2017-03" db="EMBL/GenBank/DDBJ databases">
        <authorList>
            <person name="Afonso C.L."/>
            <person name="Miller P.J."/>
            <person name="Scott M.A."/>
            <person name="Spackman E."/>
            <person name="Goraichik I."/>
            <person name="Dimitrov K.M."/>
            <person name="Suarez D.L."/>
            <person name="Swayne D.E."/>
        </authorList>
    </citation>
    <scope>NUCLEOTIDE SEQUENCE [LARGE SCALE GENOMIC DNA]</scope>
    <source>
        <strain evidence="2 4">ATCC 51113</strain>
    </source>
</reference>
<comment type="caution">
    <text evidence="2">The sequence shown here is derived from an EMBL/GenBank/DDBJ whole genome shotgun (WGS) entry which is preliminary data.</text>
</comment>
<gene>
    <name evidence="1" type="ORF">BWD41_15590</name>
    <name evidence="2" type="ORF">BZK42_05755</name>
</gene>
<organism evidence="2 4">
    <name type="scientific">Citrobacter braakii</name>
    <dbReference type="NCBI Taxonomy" id="57706"/>
    <lineage>
        <taxon>Bacteria</taxon>
        <taxon>Pseudomonadati</taxon>
        <taxon>Pseudomonadota</taxon>
        <taxon>Gammaproteobacteria</taxon>
        <taxon>Enterobacterales</taxon>
        <taxon>Enterobacteriaceae</taxon>
        <taxon>Citrobacter</taxon>
        <taxon>Citrobacter freundii complex</taxon>
    </lineage>
</organism>
<evidence type="ECO:0000313" key="4">
    <source>
        <dbReference type="Proteomes" id="UP000192573"/>
    </source>
</evidence>
<reference evidence="1 3" key="1">
    <citation type="submission" date="2017-01" db="EMBL/GenBank/DDBJ databases">
        <title>First report of the plasmid-mediated mcr-1 gene in Citrobacter freudii.</title>
        <authorList>
            <person name="Liu J."/>
            <person name="Yang Y."/>
            <person name="Li Y."/>
            <person name="Liu D."/>
            <person name="Tuo H."/>
            <person name="Davis M."/>
            <person name="Zhang A."/>
        </authorList>
    </citation>
    <scope>NUCLEOTIDE SEQUENCE [LARGE SCALE GENOMIC DNA]</scope>
    <source>
        <strain evidence="1 3">SCC4</strain>
    </source>
</reference>
<name>A0A1R0FU74_CITBR</name>
<proteinExistence type="predicted"/>